<evidence type="ECO:0008006" key="4">
    <source>
        <dbReference type="Google" id="ProtNLM"/>
    </source>
</evidence>
<feature type="signal peptide" evidence="1">
    <location>
        <begin position="1"/>
        <end position="22"/>
    </location>
</feature>
<dbReference type="EMBL" id="ML120377">
    <property type="protein sequence ID" value="RPB00896.1"/>
    <property type="molecule type" value="Genomic_DNA"/>
</dbReference>
<sequence length="97" mass="11246">MIPILLTLFLLLLLAPPPRSSSSLLLLLFLSRRRLLTRSRHSPSLPYLSFPHHDNPFFSSFLPRSFLHFTSIIRWVMRGCKHRKGRTKVAEHLDAAT</sequence>
<evidence type="ECO:0000313" key="2">
    <source>
        <dbReference type="EMBL" id="RPB00896.1"/>
    </source>
</evidence>
<dbReference type="Proteomes" id="UP000276215">
    <property type="component" value="Unassembled WGS sequence"/>
</dbReference>
<protein>
    <recommendedName>
        <fullName evidence="4">Secreted protein</fullName>
    </recommendedName>
</protein>
<name>A0A3N4JRE7_9PEZI</name>
<accession>A0A3N4JRE7</accession>
<reference evidence="2 3" key="1">
    <citation type="journal article" date="2018" name="Nat. Ecol. Evol.">
        <title>Pezizomycetes genomes reveal the molecular basis of ectomycorrhizal truffle lifestyle.</title>
        <authorList>
            <person name="Murat C."/>
            <person name="Payen T."/>
            <person name="Noel B."/>
            <person name="Kuo A."/>
            <person name="Morin E."/>
            <person name="Chen J."/>
            <person name="Kohler A."/>
            <person name="Krizsan K."/>
            <person name="Balestrini R."/>
            <person name="Da Silva C."/>
            <person name="Montanini B."/>
            <person name="Hainaut M."/>
            <person name="Levati E."/>
            <person name="Barry K.W."/>
            <person name="Belfiori B."/>
            <person name="Cichocki N."/>
            <person name="Clum A."/>
            <person name="Dockter R.B."/>
            <person name="Fauchery L."/>
            <person name="Guy J."/>
            <person name="Iotti M."/>
            <person name="Le Tacon F."/>
            <person name="Lindquist E.A."/>
            <person name="Lipzen A."/>
            <person name="Malagnac F."/>
            <person name="Mello A."/>
            <person name="Molinier V."/>
            <person name="Miyauchi S."/>
            <person name="Poulain J."/>
            <person name="Riccioni C."/>
            <person name="Rubini A."/>
            <person name="Sitrit Y."/>
            <person name="Splivallo R."/>
            <person name="Traeger S."/>
            <person name="Wang M."/>
            <person name="Zifcakova L."/>
            <person name="Wipf D."/>
            <person name="Zambonelli A."/>
            <person name="Paolocci F."/>
            <person name="Nowrousian M."/>
            <person name="Ottonello S."/>
            <person name="Baldrian P."/>
            <person name="Spatafora J.W."/>
            <person name="Henrissat B."/>
            <person name="Nagy L.G."/>
            <person name="Aury J.M."/>
            <person name="Wincker P."/>
            <person name="Grigoriev I.V."/>
            <person name="Bonfante P."/>
            <person name="Martin F.M."/>
        </authorList>
    </citation>
    <scope>NUCLEOTIDE SEQUENCE [LARGE SCALE GENOMIC DNA]</scope>
    <source>
        <strain evidence="2 3">120613-1</strain>
    </source>
</reference>
<evidence type="ECO:0000313" key="3">
    <source>
        <dbReference type="Proteomes" id="UP000276215"/>
    </source>
</evidence>
<gene>
    <name evidence="2" type="ORF">L873DRAFT_750917</name>
</gene>
<keyword evidence="3" id="KW-1185">Reference proteome</keyword>
<dbReference type="AlphaFoldDB" id="A0A3N4JRE7"/>
<organism evidence="2 3">
    <name type="scientific">Choiromyces venosus 120613-1</name>
    <dbReference type="NCBI Taxonomy" id="1336337"/>
    <lineage>
        <taxon>Eukaryota</taxon>
        <taxon>Fungi</taxon>
        <taxon>Dikarya</taxon>
        <taxon>Ascomycota</taxon>
        <taxon>Pezizomycotina</taxon>
        <taxon>Pezizomycetes</taxon>
        <taxon>Pezizales</taxon>
        <taxon>Tuberaceae</taxon>
        <taxon>Choiromyces</taxon>
    </lineage>
</organism>
<feature type="chain" id="PRO_5017954299" description="Secreted protein" evidence="1">
    <location>
        <begin position="23"/>
        <end position="97"/>
    </location>
</feature>
<evidence type="ECO:0000256" key="1">
    <source>
        <dbReference type="SAM" id="SignalP"/>
    </source>
</evidence>
<proteinExistence type="predicted"/>
<keyword evidence="1" id="KW-0732">Signal</keyword>